<organism evidence="3 4">
    <name type="scientific">Plantibacter flavus</name>
    <dbReference type="NCBI Taxonomy" id="150123"/>
    <lineage>
        <taxon>Bacteria</taxon>
        <taxon>Bacillati</taxon>
        <taxon>Actinomycetota</taxon>
        <taxon>Actinomycetes</taxon>
        <taxon>Micrococcales</taxon>
        <taxon>Microbacteriaceae</taxon>
        <taxon>Plantibacter</taxon>
    </lineage>
</organism>
<proteinExistence type="predicted"/>
<dbReference type="PANTHER" id="PTHR22642">
    <property type="entry name" value="IMIDAZOLONEPROPIONASE"/>
    <property type="match status" value="1"/>
</dbReference>
<dbReference type="EMBL" id="RKHL01000001">
    <property type="protein sequence ID" value="ROR80671.1"/>
    <property type="molecule type" value="Genomic_DNA"/>
</dbReference>
<evidence type="ECO:0000259" key="2">
    <source>
        <dbReference type="Pfam" id="PF07969"/>
    </source>
</evidence>
<dbReference type="AlphaFoldDB" id="A0A3N2BZK6"/>
<accession>A0A3N2BZK6</accession>
<keyword evidence="4" id="KW-1185">Reference proteome</keyword>
<dbReference type="Gene3D" id="2.30.40.10">
    <property type="entry name" value="Urease, subunit C, domain 1"/>
    <property type="match status" value="1"/>
</dbReference>
<name>A0A3N2BZK6_9MICO</name>
<evidence type="ECO:0000313" key="4">
    <source>
        <dbReference type="Proteomes" id="UP000266915"/>
    </source>
</evidence>
<comment type="caution">
    <text evidence="3">The sequence shown here is derived from an EMBL/GenBank/DDBJ whole genome shotgun (WGS) entry which is preliminary data.</text>
</comment>
<dbReference type="Gene3D" id="3.10.310.70">
    <property type="match status" value="1"/>
</dbReference>
<dbReference type="SUPFAM" id="SSF51556">
    <property type="entry name" value="Metallo-dependent hydrolases"/>
    <property type="match status" value="1"/>
</dbReference>
<feature type="region of interest" description="Disordered" evidence="1">
    <location>
        <begin position="161"/>
        <end position="183"/>
    </location>
</feature>
<dbReference type="Gene3D" id="3.20.20.140">
    <property type="entry name" value="Metal-dependent hydrolases"/>
    <property type="match status" value="1"/>
</dbReference>
<dbReference type="InterPro" id="IPR011059">
    <property type="entry name" value="Metal-dep_hydrolase_composite"/>
</dbReference>
<dbReference type="Proteomes" id="UP000266915">
    <property type="component" value="Unassembled WGS sequence"/>
</dbReference>
<dbReference type="PANTHER" id="PTHR22642:SF2">
    <property type="entry name" value="PROTEIN LONG AFTER FAR-RED 3"/>
    <property type="match status" value="1"/>
</dbReference>
<evidence type="ECO:0000256" key="1">
    <source>
        <dbReference type="SAM" id="MobiDB-lite"/>
    </source>
</evidence>
<dbReference type="CDD" id="cd01300">
    <property type="entry name" value="YtcJ_like"/>
    <property type="match status" value="1"/>
</dbReference>
<dbReference type="Pfam" id="PF07969">
    <property type="entry name" value="Amidohydro_3"/>
    <property type="match status" value="1"/>
</dbReference>
<dbReference type="InterPro" id="IPR013108">
    <property type="entry name" value="Amidohydro_3"/>
</dbReference>
<dbReference type="InterPro" id="IPR032466">
    <property type="entry name" value="Metal_Hydrolase"/>
</dbReference>
<protein>
    <recommendedName>
        <fullName evidence="2">Amidohydrolase 3 domain-containing protein</fullName>
    </recommendedName>
</protein>
<dbReference type="InterPro" id="IPR033932">
    <property type="entry name" value="YtcJ-like"/>
</dbReference>
<sequence>MTSNADTVFTGGTVFRNALLTPQTGAVAVSDGRVVALDADAHAAIGPDTEVVDLRGGLLLPGFVDAHVHPIEAGLEQLACDLSAERTPEGYLATIAAYAEAHPERPWIVGGGWQQAAFPGGTPLAADLDRVVPDRPVFLQNRDHHGAWVNTAALRLAGIDHTTPDPADGRIERGADGTPSGSLHEGARSLVSRFVPVDTDEDVAAALVAAQQTLHGFGVTGWQDAIVGDYGSHTDTSDAYLQAMADGSLTSDVVGALWWDRDRGLEQIDDLIARRDAIARRAAALGMTTGHFTAGTVKIMQDGIPENRTAAMIDPYLRTCHCGDTAPEHGISFLAPAILVEAVTRLDAAGFQVHFHAIGDRAVRECLDALEAARERNGESDNRHHIAHVQIVHPDDLPRFARLGVTMNMQALWATWEPQMVELNLPLLGDERASWQYPFGDAARLGTLLCAGSDWPVTTPDPWQALHVAVNRTLPADDPDHHPEPLNPGQSLTLGAAIAAYTRGSNRIDHRDDTGVIEVGAVADLVLVDRDPFAGPTTEIAHTRTVGTWIAGRRVFTSTTTSTEQGT</sequence>
<dbReference type="SUPFAM" id="SSF51338">
    <property type="entry name" value="Composite domain of metallo-dependent hydrolases"/>
    <property type="match status" value="1"/>
</dbReference>
<feature type="domain" description="Amidohydrolase 3" evidence="2">
    <location>
        <begin position="50"/>
        <end position="556"/>
    </location>
</feature>
<evidence type="ECO:0000313" key="3">
    <source>
        <dbReference type="EMBL" id="ROR80671.1"/>
    </source>
</evidence>
<reference evidence="3 4" key="1">
    <citation type="submission" date="2018-11" db="EMBL/GenBank/DDBJ databases">
        <title>Sequencing the genomes of 1000 actinobacteria strains.</title>
        <authorList>
            <person name="Klenk H.-P."/>
        </authorList>
    </citation>
    <scope>NUCLEOTIDE SEQUENCE [LARGE SCALE GENOMIC DNA]</scope>
    <source>
        <strain evidence="3 4">DSM 14012</strain>
    </source>
</reference>
<gene>
    <name evidence="3" type="ORF">EDD42_0714</name>
</gene>
<dbReference type="GO" id="GO:0016810">
    <property type="term" value="F:hydrolase activity, acting on carbon-nitrogen (but not peptide) bonds"/>
    <property type="evidence" value="ECO:0007669"/>
    <property type="project" value="InterPro"/>
</dbReference>
<dbReference type="RefSeq" id="WP_085511858.1">
    <property type="nucleotide sequence ID" value="NZ_FXAP01000003.1"/>
</dbReference>